<evidence type="ECO:0000256" key="10">
    <source>
        <dbReference type="SAM" id="Phobius"/>
    </source>
</evidence>
<keyword evidence="5" id="KW-0808">Transferase</keyword>
<dbReference type="OrthoDB" id="5561486at2759"/>
<dbReference type="PANTHER" id="PTHR10050">
    <property type="entry name" value="DOLICHYL-PHOSPHATE-MANNOSE--PROTEIN MANNOSYLTRANSFERASE"/>
    <property type="match status" value="1"/>
</dbReference>
<dbReference type="PANTHER" id="PTHR10050:SF51">
    <property type="entry name" value="PROTEIN O-MANNOSYL-TRANSFERASE 1"/>
    <property type="match status" value="1"/>
</dbReference>
<evidence type="ECO:0000313" key="12">
    <source>
        <dbReference type="EMBL" id="OTF72674.1"/>
    </source>
</evidence>
<comment type="caution">
    <text evidence="12">The sequence shown here is derived from an EMBL/GenBank/DDBJ whole genome shotgun (WGS) entry which is preliminary data.</text>
</comment>
<evidence type="ECO:0000256" key="6">
    <source>
        <dbReference type="ARBA" id="ARBA00022692"/>
    </source>
</evidence>
<keyword evidence="6 10" id="KW-0812">Transmembrane</keyword>
<dbReference type="UniPathway" id="UPA00378"/>
<feature type="compositionally biased region" description="Polar residues" evidence="9">
    <location>
        <begin position="18"/>
        <end position="29"/>
    </location>
</feature>
<comment type="similarity">
    <text evidence="3">Belongs to the glycosyltransferase 39 family.</text>
</comment>
<dbReference type="InterPro" id="IPR003342">
    <property type="entry name" value="ArnT-like_N"/>
</dbReference>
<dbReference type="InterPro" id="IPR027005">
    <property type="entry name" value="PMT-like"/>
</dbReference>
<feature type="domain" description="ArnT-like N-terminal" evidence="11">
    <location>
        <begin position="102"/>
        <end position="172"/>
    </location>
</feature>
<keyword evidence="7 10" id="KW-1133">Transmembrane helix</keyword>
<comment type="pathway">
    <text evidence="2">Protein modification; protein glycosylation.</text>
</comment>
<evidence type="ECO:0000256" key="3">
    <source>
        <dbReference type="ARBA" id="ARBA00007222"/>
    </source>
</evidence>
<accession>A0A1Y3AY00</accession>
<keyword evidence="4" id="KW-0328">Glycosyltransferase</keyword>
<dbReference type="Proteomes" id="UP000194236">
    <property type="component" value="Unassembled WGS sequence"/>
</dbReference>
<evidence type="ECO:0000259" key="11">
    <source>
        <dbReference type="Pfam" id="PF02366"/>
    </source>
</evidence>
<keyword evidence="13" id="KW-1185">Reference proteome</keyword>
<comment type="subcellular location">
    <subcellularLocation>
        <location evidence="1">Endomembrane system</location>
        <topology evidence="1">Multi-pass membrane protein</topology>
    </subcellularLocation>
</comment>
<dbReference type="GO" id="GO:0016020">
    <property type="term" value="C:membrane"/>
    <property type="evidence" value="ECO:0007669"/>
    <property type="project" value="InterPro"/>
</dbReference>
<dbReference type="GO" id="GO:0005783">
    <property type="term" value="C:endoplasmic reticulum"/>
    <property type="evidence" value="ECO:0007669"/>
    <property type="project" value="TreeGrafter"/>
</dbReference>
<dbReference type="EMBL" id="MUJZ01055156">
    <property type="protein sequence ID" value="OTF72674.1"/>
    <property type="molecule type" value="Genomic_DNA"/>
</dbReference>
<keyword evidence="8 10" id="KW-0472">Membrane</keyword>
<feature type="transmembrane region" description="Helical" evidence="10">
    <location>
        <begin position="94"/>
        <end position="113"/>
    </location>
</feature>
<gene>
    <name evidence="12" type="ORF">BLA29_001250</name>
</gene>
<evidence type="ECO:0000256" key="9">
    <source>
        <dbReference type="SAM" id="MobiDB-lite"/>
    </source>
</evidence>
<organism evidence="12 13">
    <name type="scientific">Euroglyphus maynei</name>
    <name type="common">Mayne's house dust mite</name>
    <dbReference type="NCBI Taxonomy" id="6958"/>
    <lineage>
        <taxon>Eukaryota</taxon>
        <taxon>Metazoa</taxon>
        <taxon>Ecdysozoa</taxon>
        <taxon>Arthropoda</taxon>
        <taxon>Chelicerata</taxon>
        <taxon>Arachnida</taxon>
        <taxon>Acari</taxon>
        <taxon>Acariformes</taxon>
        <taxon>Sarcoptiformes</taxon>
        <taxon>Astigmata</taxon>
        <taxon>Psoroptidia</taxon>
        <taxon>Analgoidea</taxon>
        <taxon>Pyroglyphidae</taxon>
        <taxon>Pyroglyphinae</taxon>
        <taxon>Euroglyphus</taxon>
    </lineage>
</organism>
<protein>
    <recommendedName>
        <fullName evidence="11">ArnT-like N-terminal domain-containing protein</fullName>
    </recommendedName>
</protein>
<evidence type="ECO:0000313" key="13">
    <source>
        <dbReference type="Proteomes" id="UP000194236"/>
    </source>
</evidence>
<evidence type="ECO:0000256" key="8">
    <source>
        <dbReference type="ARBA" id="ARBA00023136"/>
    </source>
</evidence>
<feature type="region of interest" description="Disordered" evidence="9">
    <location>
        <begin position="1"/>
        <end position="31"/>
    </location>
</feature>
<evidence type="ECO:0000256" key="2">
    <source>
        <dbReference type="ARBA" id="ARBA00004922"/>
    </source>
</evidence>
<dbReference type="Pfam" id="PF02366">
    <property type="entry name" value="PMT"/>
    <property type="match status" value="1"/>
</dbReference>
<evidence type="ECO:0000256" key="1">
    <source>
        <dbReference type="ARBA" id="ARBA00004127"/>
    </source>
</evidence>
<evidence type="ECO:0000256" key="4">
    <source>
        <dbReference type="ARBA" id="ARBA00022676"/>
    </source>
</evidence>
<dbReference type="GO" id="GO:0004169">
    <property type="term" value="F:dolichyl-phosphate-mannose-protein mannosyltransferase activity"/>
    <property type="evidence" value="ECO:0007669"/>
    <property type="project" value="TreeGrafter"/>
</dbReference>
<evidence type="ECO:0000256" key="5">
    <source>
        <dbReference type="ARBA" id="ARBA00022679"/>
    </source>
</evidence>
<sequence length="176" mass="20235">MAVQVKNRKKQTDDSHHLNSNKISSSWSNDEYDENVDNDCKNQKELNQKSIEAKNGTGWFAKMNGIVHKNIKNDLTSKTSNNNDEIDFPLSITFRINIVVLILFLFAFGFRIYELDQPSSIVFDELHYGRFVSLYLRRTFFFDSQPPLGKQLIALSAYLSGYKGEFNNFTSIGQGM</sequence>
<dbReference type="AlphaFoldDB" id="A0A1Y3AY00"/>
<name>A0A1Y3AY00_EURMA</name>
<evidence type="ECO:0000256" key="7">
    <source>
        <dbReference type="ARBA" id="ARBA00022989"/>
    </source>
</evidence>
<reference evidence="12 13" key="1">
    <citation type="submission" date="2017-03" db="EMBL/GenBank/DDBJ databases">
        <title>Genome Survey of Euroglyphus maynei.</title>
        <authorList>
            <person name="Arlian L.G."/>
            <person name="Morgan M.S."/>
            <person name="Rider S.D."/>
        </authorList>
    </citation>
    <scope>NUCLEOTIDE SEQUENCE [LARGE SCALE GENOMIC DNA]</scope>
    <source>
        <strain evidence="12">Arlian Lab</strain>
        <tissue evidence="12">Whole body</tissue>
    </source>
</reference>
<proteinExistence type="inferred from homology"/>